<evidence type="ECO:0000256" key="5">
    <source>
        <dbReference type="ARBA" id="ARBA00038063"/>
    </source>
</evidence>
<feature type="site" description="Stabilizes the basic form of H active site to accept a proton" evidence="7">
    <location>
        <position position="91"/>
    </location>
</feature>
<feature type="site" description="Discriminates between blocked and unblocked aminoacyl-tRNA" evidence="7">
    <location>
        <position position="9"/>
    </location>
</feature>
<organism evidence="11 12">
    <name type="scientific">Pararhodospirillum photometricum DSM 122</name>
    <dbReference type="NCBI Taxonomy" id="1150469"/>
    <lineage>
        <taxon>Bacteria</taxon>
        <taxon>Pseudomonadati</taxon>
        <taxon>Pseudomonadota</taxon>
        <taxon>Alphaproteobacteria</taxon>
        <taxon>Rhodospirillales</taxon>
        <taxon>Rhodospirillaceae</taxon>
        <taxon>Pararhodospirillum</taxon>
    </lineage>
</organism>
<name>H6SPM9_PARPM</name>
<comment type="similarity">
    <text evidence="5 7 9">Belongs to the PTH family.</text>
</comment>
<dbReference type="GO" id="GO:0005737">
    <property type="term" value="C:cytoplasm"/>
    <property type="evidence" value="ECO:0007669"/>
    <property type="project" value="UniProtKB-SubCell"/>
</dbReference>
<dbReference type="GO" id="GO:0000049">
    <property type="term" value="F:tRNA binding"/>
    <property type="evidence" value="ECO:0007669"/>
    <property type="project" value="UniProtKB-UniRule"/>
</dbReference>
<dbReference type="CDD" id="cd00462">
    <property type="entry name" value="PTH"/>
    <property type="match status" value="1"/>
</dbReference>
<dbReference type="HOGENOM" id="CLU_062456_1_0_5"/>
<dbReference type="InterPro" id="IPR036416">
    <property type="entry name" value="Pept_tRNA_hydro_sf"/>
</dbReference>
<evidence type="ECO:0000256" key="1">
    <source>
        <dbReference type="ARBA" id="ARBA00013260"/>
    </source>
</evidence>
<comment type="subcellular location">
    <subcellularLocation>
        <location evidence="7">Cytoplasm</location>
    </subcellularLocation>
</comment>
<keyword evidence="7" id="KW-0963">Cytoplasm</keyword>
<dbReference type="PANTHER" id="PTHR17224:SF1">
    <property type="entry name" value="PEPTIDYL-TRNA HYDROLASE"/>
    <property type="match status" value="1"/>
</dbReference>
<dbReference type="eggNOG" id="COG0193">
    <property type="taxonomic scope" value="Bacteria"/>
</dbReference>
<feature type="active site" description="Proton acceptor" evidence="7">
    <location>
        <position position="19"/>
    </location>
</feature>
<dbReference type="PROSITE" id="PS01195">
    <property type="entry name" value="PEPT_TRNA_HYDROL_1"/>
    <property type="match status" value="1"/>
</dbReference>
<evidence type="ECO:0000256" key="3">
    <source>
        <dbReference type="ARBA" id="ARBA00022801"/>
    </source>
</evidence>
<keyword evidence="4 7" id="KW-0694">RNA-binding</keyword>
<dbReference type="GO" id="GO:0004045">
    <property type="term" value="F:peptidyl-tRNA hydrolase activity"/>
    <property type="evidence" value="ECO:0007669"/>
    <property type="project" value="UniProtKB-UniRule"/>
</dbReference>
<dbReference type="GO" id="GO:0006515">
    <property type="term" value="P:protein quality control for misfolded or incompletely synthesized proteins"/>
    <property type="evidence" value="ECO:0007669"/>
    <property type="project" value="UniProtKB-UniRule"/>
</dbReference>
<comment type="subunit">
    <text evidence="7">Monomer.</text>
</comment>
<protein>
    <recommendedName>
        <fullName evidence="6 7">Peptidyl-tRNA hydrolase</fullName>
        <shortName evidence="7">Pth</shortName>
        <ecNumber evidence="1 7">3.1.1.29</ecNumber>
    </recommendedName>
</protein>
<evidence type="ECO:0000256" key="8">
    <source>
        <dbReference type="RuleBase" id="RU000673"/>
    </source>
</evidence>
<keyword evidence="3 7" id="KW-0378">Hydrolase</keyword>
<evidence type="ECO:0000256" key="2">
    <source>
        <dbReference type="ARBA" id="ARBA00022555"/>
    </source>
</evidence>
<evidence type="ECO:0000256" key="6">
    <source>
        <dbReference type="ARBA" id="ARBA00050038"/>
    </source>
</evidence>
<comment type="catalytic activity">
    <reaction evidence="7 8">
        <text>an N-acyl-L-alpha-aminoacyl-tRNA + H2O = an N-acyl-L-amino acid + a tRNA + H(+)</text>
        <dbReference type="Rhea" id="RHEA:54448"/>
        <dbReference type="Rhea" id="RHEA-COMP:10123"/>
        <dbReference type="Rhea" id="RHEA-COMP:13883"/>
        <dbReference type="ChEBI" id="CHEBI:15377"/>
        <dbReference type="ChEBI" id="CHEBI:15378"/>
        <dbReference type="ChEBI" id="CHEBI:59874"/>
        <dbReference type="ChEBI" id="CHEBI:78442"/>
        <dbReference type="ChEBI" id="CHEBI:138191"/>
        <dbReference type="EC" id="3.1.1.29"/>
    </reaction>
</comment>
<dbReference type="RefSeq" id="WP_014416183.1">
    <property type="nucleotide sequence ID" value="NC_017059.1"/>
</dbReference>
<evidence type="ECO:0000256" key="7">
    <source>
        <dbReference type="HAMAP-Rule" id="MF_00083"/>
    </source>
</evidence>
<evidence type="ECO:0000256" key="9">
    <source>
        <dbReference type="RuleBase" id="RU004320"/>
    </source>
</evidence>
<dbReference type="GO" id="GO:0072344">
    <property type="term" value="P:rescue of stalled ribosome"/>
    <property type="evidence" value="ECO:0007669"/>
    <property type="project" value="UniProtKB-UniRule"/>
</dbReference>
<accession>H6SPM9</accession>
<keyword evidence="12" id="KW-1185">Reference proteome</keyword>
<feature type="binding site" evidence="7">
    <location>
        <position position="64"/>
    </location>
    <ligand>
        <name>tRNA</name>
        <dbReference type="ChEBI" id="CHEBI:17843"/>
    </ligand>
</feature>
<feature type="compositionally biased region" description="Pro residues" evidence="10">
    <location>
        <begin position="189"/>
        <end position="198"/>
    </location>
</feature>
<dbReference type="AlphaFoldDB" id="H6SPM9"/>
<dbReference type="EC" id="3.1.1.29" evidence="1 7"/>
<keyword evidence="2 7" id="KW-0820">tRNA-binding</keyword>
<dbReference type="OrthoDB" id="9800507at2"/>
<dbReference type="SUPFAM" id="SSF53178">
    <property type="entry name" value="Peptidyl-tRNA hydrolase-like"/>
    <property type="match status" value="1"/>
</dbReference>
<evidence type="ECO:0000256" key="4">
    <source>
        <dbReference type="ARBA" id="ARBA00022884"/>
    </source>
</evidence>
<reference evidence="11 12" key="1">
    <citation type="submission" date="2012-02" db="EMBL/GenBank/DDBJ databases">
        <title>Shotgun genome sequence of Phaeospirillum photometricum DSM 122.</title>
        <authorList>
            <person name="Duquesne K."/>
            <person name="Sturgis J."/>
        </authorList>
    </citation>
    <scope>NUCLEOTIDE SEQUENCE [LARGE SCALE GENOMIC DNA]</scope>
    <source>
        <strain evidence="12">DSM122</strain>
    </source>
</reference>
<feature type="binding site" evidence="7">
    <location>
        <position position="14"/>
    </location>
    <ligand>
        <name>tRNA</name>
        <dbReference type="ChEBI" id="CHEBI:17843"/>
    </ligand>
</feature>
<dbReference type="InterPro" id="IPR001328">
    <property type="entry name" value="Pept_tRNA_hydro"/>
</dbReference>
<evidence type="ECO:0000313" key="12">
    <source>
        <dbReference type="Proteomes" id="UP000033220"/>
    </source>
</evidence>
<comment type="function">
    <text evidence="7">Catalyzes the release of premature peptidyl moieties from peptidyl-tRNA molecules trapped in stalled 50S ribosomal subunits, and thus maintains levels of free tRNAs and 50S ribosomes.</text>
</comment>
<proteinExistence type="inferred from homology"/>
<dbReference type="EMBL" id="HE663493">
    <property type="protein sequence ID" value="CCG09554.1"/>
    <property type="molecule type" value="Genomic_DNA"/>
</dbReference>
<sequence length="239" mass="25249">MKLVVGLGNPGPRYSANRHNIGAMAVDRVARRLGLGPFRSKFQGRIAEGSLEGQRALLLLPETYMNLSGQSVAEAVRFHKIALADVVVLHDDLDLAPGKVKIKQGGGHGGHNGLRNIDAHLGPEYWRIRLGVGHPGHKDKVSDYVLSDFAKAEQVWLDPLLDAVADTLALVLQGRASDAMSKIAATLTPPRPHPPKPAEPAQAPRRAAPLAPGASSPPDTGLAAALARALDSKNQKGTG</sequence>
<feature type="binding site" evidence="7">
    <location>
        <position position="112"/>
    </location>
    <ligand>
        <name>tRNA</name>
        <dbReference type="ChEBI" id="CHEBI:17843"/>
    </ligand>
</feature>
<dbReference type="HAMAP" id="MF_00083">
    <property type="entry name" value="Pept_tRNA_hydro_bact"/>
    <property type="match status" value="1"/>
</dbReference>
<dbReference type="PATRIC" id="fig|1150469.3.peg.3303"/>
<dbReference type="NCBIfam" id="TIGR00447">
    <property type="entry name" value="pth"/>
    <property type="match status" value="1"/>
</dbReference>
<dbReference type="FunFam" id="3.40.50.1470:FF:000001">
    <property type="entry name" value="Peptidyl-tRNA hydrolase"/>
    <property type="match status" value="1"/>
</dbReference>
<dbReference type="Proteomes" id="UP000033220">
    <property type="component" value="Chromosome DSM 122"/>
</dbReference>
<dbReference type="Pfam" id="PF01195">
    <property type="entry name" value="Pept_tRNA_hydro"/>
    <property type="match status" value="1"/>
</dbReference>
<evidence type="ECO:0000256" key="10">
    <source>
        <dbReference type="SAM" id="MobiDB-lite"/>
    </source>
</evidence>
<comment type="function">
    <text evidence="7">Hydrolyzes ribosome-free peptidyl-tRNAs (with 1 or more amino acids incorporated), which drop off the ribosome during protein synthesis, or as a result of ribosome stalling.</text>
</comment>
<dbReference type="PROSITE" id="PS01196">
    <property type="entry name" value="PEPT_TRNA_HYDROL_2"/>
    <property type="match status" value="1"/>
</dbReference>
<gene>
    <name evidence="7 11" type="primary">pth</name>
    <name evidence="11" type="ORF">RSPPHO_02928</name>
</gene>
<feature type="compositionally biased region" description="Low complexity" evidence="10">
    <location>
        <begin position="199"/>
        <end position="218"/>
    </location>
</feature>
<dbReference type="Gene3D" id="3.40.50.1470">
    <property type="entry name" value="Peptidyl-tRNA hydrolase"/>
    <property type="match status" value="1"/>
</dbReference>
<dbReference type="InterPro" id="IPR018171">
    <property type="entry name" value="Pept_tRNA_hydro_CS"/>
</dbReference>
<feature type="region of interest" description="Disordered" evidence="10">
    <location>
        <begin position="185"/>
        <end position="222"/>
    </location>
</feature>
<evidence type="ECO:0000313" key="11">
    <source>
        <dbReference type="EMBL" id="CCG09554.1"/>
    </source>
</evidence>
<dbReference type="PANTHER" id="PTHR17224">
    <property type="entry name" value="PEPTIDYL-TRNA HYDROLASE"/>
    <property type="match status" value="1"/>
</dbReference>
<dbReference type="KEGG" id="rpm:RSPPHO_02928"/>
<dbReference type="STRING" id="1150469.RSPPHO_02928"/>
<feature type="binding site" evidence="7">
    <location>
        <position position="66"/>
    </location>
    <ligand>
        <name>tRNA</name>
        <dbReference type="ChEBI" id="CHEBI:17843"/>
    </ligand>
</feature>